<gene>
    <name evidence="1" type="ORF">BJ970_006747</name>
</gene>
<evidence type="ECO:0000313" key="1">
    <source>
        <dbReference type="EMBL" id="MBB5159148.1"/>
    </source>
</evidence>
<comment type="caution">
    <text evidence="1">The sequence shown here is derived from an EMBL/GenBank/DDBJ whole genome shotgun (WGS) entry which is preliminary data.</text>
</comment>
<sequence length="30" mass="3062">MRISSPLWRVVVLASLGLLTAGCGGPPNVP</sequence>
<name>A0A840QJ91_9PSEU</name>
<keyword evidence="2" id="KW-1185">Reference proteome</keyword>
<proteinExistence type="predicted"/>
<dbReference type="AlphaFoldDB" id="A0A840QJ91"/>
<accession>A0A840QJ91</accession>
<evidence type="ECO:0000313" key="2">
    <source>
        <dbReference type="Proteomes" id="UP000584374"/>
    </source>
</evidence>
<dbReference type="EMBL" id="JACHIW010000002">
    <property type="protein sequence ID" value="MBB5159148.1"/>
    <property type="molecule type" value="Genomic_DNA"/>
</dbReference>
<dbReference type="Proteomes" id="UP000584374">
    <property type="component" value="Unassembled WGS sequence"/>
</dbReference>
<protein>
    <submittedName>
        <fullName evidence="1">Uncharacterized protein</fullName>
    </submittedName>
</protein>
<organism evidence="1 2">
    <name type="scientific">Saccharopolyspora phatthalungensis</name>
    <dbReference type="NCBI Taxonomy" id="664693"/>
    <lineage>
        <taxon>Bacteria</taxon>
        <taxon>Bacillati</taxon>
        <taxon>Actinomycetota</taxon>
        <taxon>Actinomycetes</taxon>
        <taxon>Pseudonocardiales</taxon>
        <taxon>Pseudonocardiaceae</taxon>
        <taxon>Saccharopolyspora</taxon>
    </lineage>
</organism>
<dbReference type="PROSITE" id="PS51257">
    <property type="entry name" value="PROKAR_LIPOPROTEIN"/>
    <property type="match status" value="1"/>
</dbReference>
<reference evidence="1 2" key="1">
    <citation type="submission" date="2020-08" db="EMBL/GenBank/DDBJ databases">
        <title>Sequencing the genomes of 1000 actinobacteria strains.</title>
        <authorList>
            <person name="Klenk H.-P."/>
        </authorList>
    </citation>
    <scope>NUCLEOTIDE SEQUENCE [LARGE SCALE GENOMIC DNA]</scope>
    <source>
        <strain evidence="1 2">DSM 45584</strain>
    </source>
</reference>